<keyword evidence="2" id="KW-1185">Reference proteome</keyword>
<evidence type="ECO:0000313" key="1">
    <source>
        <dbReference type="EMBL" id="BCZ22972.1"/>
    </source>
</evidence>
<reference evidence="1 2" key="1">
    <citation type="submission" date="2021-07" db="EMBL/GenBank/DDBJ databases">
        <title>Complete genome sequence of nontuberculous Mycobacterium sp. TY59.</title>
        <authorList>
            <person name="Fukushima K."/>
        </authorList>
    </citation>
    <scope>NUCLEOTIDE SEQUENCE [LARGE SCALE GENOMIC DNA]</scope>
    <source>
        <strain evidence="1 2">TY59</strain>
    </source>
</reference>
<name>A0ABM7SNS1_9MYCO</name>
<protein>
    <submittedName>
        <fullName evidence="1">Uncharacterized protein</fullName>
    </submittedName>
</protein>
<gene>
    <name evidence="1" type="ORF">MTY59_28270</name>
</gene>
<organism evidence="1 2">
    <name type="scientific">Mycobacterium senriense</name>
    <dbReference type="NCBI Taxonomy" id="2775496"/>
    <lineage>
        <taxon>Bacteria</taxon>
        <taxon>Bacillati</taxon>
        <taxon>Actinomycetota</taxon>
        <taxon>Actinomycetes</taxon>
        <taxon>Mycobacteriales</taxon>
        <taxon>Mycobacteriaceae</taxon>
        <taxon>Mycobacterium</taxon>
        <taxon>Mycobacterium avium complex (MAC)</taxon>
    </lineage>
</organism>
<dbReference type="Proteomes" id="UP000826012">
    <property type="component" value="Chromosome"/>
</dbReference>
<dbReference type="EMBL" id="AP024828">
    <property type="protein sequence ID" value="BCZ22972.1"/>
    <property type="molecule type" value="Genomic_DNA"/>
</dbReference>
<sequence length="131" mass="13661">MLAGLRIRLGPVGSAREPTGPPSFTRLLHAHASRTDSPIDLNNAAVREYRRRMAGSTGGWILGNCQSDFARSLTKEGRDIAALTVEVVDATLTAARVDAGDIGVVHVANAVDGIEVQVSSSAAPKACDHGC</sequence>
<evidence type="ECO:0000313" key="2">
    <source>
        <dbReference type="Proteomes" id="UP000826012"/>
    </source>
</evidence>
<accession>A0ABM7SNS1</accession>
<proteinExistence type="predicted"/>